<dbReference type="EMBL" id="NKHU02000214">
    <property type="protein sequence ID" value="RHZ47729.1"/>
    <property type="molecule type" value="Genomic_DNA"/>
</dbReference>
<dbReference type="Proteomes" id="UP000215305">
    <property type="component" value="Unassembled WGS sequence"/>
</dbReference>
<reference evidence="2" key="1">
    <citation type="submission" date="2018-08" db="EMBL/GenBank/DDBJ databases">
        <title>Draft genome sequence of azole-resistant Aspergillus thermomutatus (Neosartorya pseudofischeri) strain HMR AF 39, isolated from a human nasal aspirate.</title>
        <authorList>
            <person name="Parent-Michaud M."/>
            <person name="Dufresne P.J."/>
            <person name="Fournier E."/>
            <person name="Martineau C."/>
            <person name="Moreira S."/>
            <person name="Perkins V."/>
            <person name="De Repentigny L."/>
            <person name="Dufresne S.F."/>
        </authorList>
    </citation>
    <scope>NUCLEOTIDE SEQUENCE [LARGE SCALE GENOMIC DNA]</scope>
    <source>
        <strain evidence="2">HMR AF 39</strain>
    </source>
</reference>
<feature type="region of interest" description="Disordered" evidence="1">
    <location>
        <begin position="411"/>
        <end position="434"/>
    </location>
</feature>
<name>A0A397GC99_ASPTH</name>
<dbReference type="AlphaFoldDB" id="A0A397GC99"/>
<protein>
    <submittedName>
        <fullName evidence="2">Uncharacterized protein</fullName>
    </submittedName>
</protein>
<feature type="compositionally biased region" description="Low complexity" evidence="1">
    <location>
        <begin position="415"/>
        <end position="429"/>
    </location>
</feature>
<sequence length="586" mass="63353">MYQGVNAAGRSLISGNGTLAGWTLSLMKACIQRSSITTTIICLFLLLPPWWLSLCCPPLCPSCRREPSTIMYASSLSFNSFLRQPSSFIDAAWSVTTLAISVAAMPVPSVLALCLMNTVRPVLTRDGLFGGACSNCIWNGKGAKCAYYLGKEGAWDPSDDLVVAFGPYARNLIDVFSKQDSDTLPLHRGEFDHRVELEQGNTALASGYCKKITQYAALEKSSGIETAITRGLLTKDIHPREHEGMQLGIKCHNPLQESSFAEPPTTSKFSLPKCQGEAPTTCSKMSESEKNALRAQGNALRISLECSVTNRHTAMKELIESLASLGERGYNRIVTSQASFIAVIYTAVSQPQPAANNTGYKAEAANLRQWFNRAAEGVTDPTQLNELNILYERLIEAMRIMHYQSNNPGLGGATGASPAASSSNPGVSATPPSTNIPSSVLATWSAEPCSQCSNGTGTFQSCVSAPEYVVNGKGKRNCWIRQQKRSLISLRPVATSNRFIEYHSAGPNFKQELPTVVDPTIPVAAVAPTPARQSTEVTDIDRPLHFIPSYSDISITEIQAPLPSDIIPIGTLTEDNPDPHADDWSQ</sequence>
<dbReference type="VEuPathDB" id="FungiDB:CDV56_105423"/>
<evidence type="ECO:0000313" key="2">
    <source>
        <dbReference type="EMBL" id="RHZ47729.1"/>
    </source>
</evidence>
<evidence type="ECO:0000313" key="3">
    <source>
        <dbReference type="Proteomes" id="UP000215305"/>
    </source>
</evidence>
<keyword evidence="3" id="KW-1185">Reference proteome</keyword>
<dbReference type="GeneID" id="38127397"/>
<dbReference type="OrthoDB" id="4508991at2759"/>
<dbReference type="RefSeq" id="XP_026611708.1">
    <property type="nucleotide sequence ID" value="XM_026759042.1"/>
</dbReference>
<comment type="caution">
    <text evidence="2">The sequence shown here is derived from an EMBL/GenBank/DDBJ whole genome shotgun (WGS) entry which is preliminary data.</text>
</comment>
<gene>
    <name evidence="2" type="ORF">CDV56_105423</name>
</gene>
<organism evidence="2 3">
    <name type="scientific">Aspergillus thermomutatus</name>
    <name type="common">Neosartorya pseudofischeri</name>
    <dbReference type="NCBI Taxonomy" id="41047"/>
    <lineage>
        <taxon>Eukaryota</taxon>
        <taxon>Fungi</taxon>
        <taxon>Dikarya</taxon>
        <taxon>Ascomycota</taxon>
        <taxon>Pezizomycotina</taxon>
        <taxon>Eurotiomycetes</taxon>
        <taxon>Eurotiomycetidae</taxon>
        <taxon>Eurotiales</taxon>
        <taxon>Aspergillaceae</taxon>
        <taxon>Aspergillus</taxon>
        <taxon>Aspergillus subgen. Fumigati</taxon>
    </lineage>
</organism>
<accession>A0A397GC99</accession>
<evidence type="ECO:0000256" key="1">
    <source>
        <dbReference type="SAM" id="MobiDB-lite"/>
    </source>
</evidence>
<proteinExistence type="predicted"/>